<comment type="pathway">
    <text evidence="1">Protein modification; protein ubiquitination.</text>
</comment>
<dbReference type="InterPro" id="IPR051865">
    <property type="entry name" value="WD-repeat_CDT2_adapter"/>
</dbReference>
<dbReference type="Gene3D" id="2.130.10.10">
    <property type="entry name" value="YVTN repeat-like/Quinoprotein amine dehydrogenase"/>
    <property type="match status" value="2"/>
</dbReference>
<dbReference type="GO" id="GO:0043161">
    <property type="term" value="P:proteasome-mediated ubiquitin-dependent protein catabolic process"/>
    <property type="evidence" value="ECO:0007669"/>
    <property type="project" value="TreeGrafter"/>
</dbReference>
<gene>
    <name evidence="8" type="ORF">C8F04DRAFT_15062</name>
</gene>
<keyword evidence="3" id="KW-0677">Repeat</keyword>
<evidence type="ECO:0000256" key="4">
    <source>
        <dbReference type="ARBA" id="ARBA00022786"/>
    </source>
</evidence>
<evidence type="ECO:0000256" key="6">
    <source>
        <dbReference type="PROSITE-ProRule" id="PRU00221"/>
    </source>
</evidence>
<accession>A0AAD6TJP8</accession>
<evidence type="ECO:0000313" key="9">
    <source>
        <dbReference type="Proteomes" id="UP001218188"/>
    </source>
</evidence>
<feature type="repeat" description="WD" evidence="6">
    <location>
        <begin position="233"/>
        <end position="275"/>
    </location>
</feature>
<evidence type="ECO:0000256" key="1">
    <source>
        <dbReference type="ARBA" id="ARBA00004906"/>
    </source>
</evidence>
<dbReference type="SUPFAM" id="SSF50978">
    <property type="entry name" value="WD40 repeat-like"/>
    <property type="match status" value="1"/>
</dbReference>
<evidence type="ECO:0000256" key="2">
    <source>
        <dbReference type="ARBA" id="ARBA00022574"/>
    </source>
</evidence>
<dbReference type="Pfam" id="PF00400">
    <property type="entry name" value="WD40"/>
    <property type="match status" value="3"/>
</dbReference>
<keyword evidence="9" id="KW-1185">Reference proteome</keyword>
<dbReference type="EMBL" id="JARJCM010000001">
    <property type="protein sequence ID" value="KAJ7047624.1"/>
    <property type="molecule type" value="Genomic_DNA"/>
</dbReference>
<dbReference type="SMART" id="SM00320">
    <property type="entry name" value="WD40"/>
    <property type="match status" value="4"/>
</dbReference>
<dbReference type="AlphaFoldDB" id="A0AAD6TJP8"/>
<organism evidence="8 9">
    <name type="scientific">Mycena alexandri</name>
    <dbReference type="NCBI Taxonomy" id="1745969"/>
    <lineage>
        <taxon>Eukaryota</taxon>
        <taxon>Fungi</taxon>
        <taxon>Dikarya</taxon>
        <taxon>Basidiomycota</taxon>
        <taxon>Agaricomycotina</taxon>
        <taxon>Agaricomycetes</taxon>
        <taxon>Agaricomycetidae</taxon>
        <taxon>Agaricales</taxon>
        <taxon>Marasmiineae</taxon>
        <taxon>Mycenaceae</taxon>
        <taxon>Mycena</taxon>
    </lineage>
</organism>
<feature type="repeat" description="WD" evidence="6">
    <location>
        <begin position="468"/>
        <end position="497"/>
    </location>
</feature>
<dbReference type="GO" id="GO:0030674">
    <property type="term" value="F:protein-macromolecule adaptor activity"/>
    <property type="evidence" value="ECO:0007669"/>
    <property type="project" value="TreeGrafter"/>
</dbReference>
<reference evidence="8" key="1">
    <citation type="submission" date="2023-03" db="EMBL/GenBank/DDBJ databases">
        <title>Massive genome expansion in bonnet fungi (Mycena s.s.) driven by repeated elements and novel gene families across ecological guilds.</title>
        <authorList>
            <consortium name="Lawrence Berkeley National Laboratory"/>
            <person name="Harder C.B."/>
            <person name="Miyauchi S."/>
            <person name="Viragh M."/>
            <person name="Kuo A."/>
            <person name="Thoen E."/>
            <person name="Andreopoulos B."/>
            <person name="Lu D."/>
            <person name="Skrede I."/>
            <person name="Drula E."/>
            <person name="Henrissat B."/>
            <person name="Morin E."/>
            <person name="Kohler A."/>
            <person name="Barry K."/>
            <person name="LaButti K."/>
            <person name="Morin E."/>
            <person name="Salamov A."/>
            <person name="Lipzen A."/>
            <person name="Mereny Z."/>
            <person name="Hegedus B."/>
            <person name="Baldrian P."/>
            <person name="Stursova M."/>
            <person name="Weitz H."/>
            <person name="Taylor A."/>
            <person name="Grigoriev I.V."/>
            <person name="Nagy L.G."/>
            <person name="Martin F."/>
            <person name="Kauserud H."/>
        </authorList>
    </citation>
    <scope>NUCLEOTIDE SEQUENCE</scope>
    <source>
        <strain evidence="8">CBHHK200</strain>
    </source>
</reference>
<dbReference type="GO" id="GO:0005634">
    <property type="term" value="C:nucleus"/>
    <property type="evidence" value="ECO:0007669"/>
    <property type="project" value="TreeGrafter"/>
</dbReference>
<protein>
    <submittedName>
        <fullName evidence="8">WD40-repeat-containing domain protein</fullName>
    </submittedName>
</protein>
<feature type="compositionally biased region" description="Acidic residues" evidence="7">
    <location>
        <begin position="67"/>
        <end position="82"/>
    </location>
</feature>
<feature type="region of interest" description="Disordered" evidence="7">
    <location>
        <begin position="1"/>
        <end position="91"/>
    </location>
</feature>
<comment type="similarity">
    <text evidence="5">Belongs to the WD repeat cdt2 family.</text>
</comment>
<keyword evidence="2 6" id="KW-0853">WD repeat</keyword>
<sequence>MPRISKTLPKPRGVLAERTNIQTTPAPIDAPSALKSWLGPPKRAQVKRPLEPSDDGGDRKRVKLSDDDIYSSDGDYESDSDTEAGSCHRRNTTPWNFAFQRRPPVASYRRPFLSTLPILQSFVSSNKSDVFRCQSVLDGSFLAPPYACSYSHSARSGGAPLLAVTTQEGTVYIINTAKRRDWDPEPVHTTLQPHDNGIFDVKWNAADSLLATGSGDRSIHISDLRTCNTVQALRGHHGTVKCVSWDPIHPELLSTGGRDGLVCIWDLRVGENRAGPEAAGLLPVVSISAAHEDVGANGKRKVPKGKHAPMPKSVTGLLYSDANPYQLISSGSSDGCIRCWDIRLSRSKSTKVKEPGCLLSSPLDPTPSPGFPRPRGIISLVGGTGPTTGLVFALGADSRIHTYDRDSLVALGNTYSHDNLQTNFYVKLAASPCGRWLATGGAGVSGSSFMFDVSNATSAAAARTGVELKGHTGDAGGVDWAPEMLSTCWDDGMVRVWRPDVETHRACLADPEAKRWNWSWSR</sequence>
<dbReference type="PROSITE" id="PS50294">
    <property type="entry name" value="WD_REPEATS_REGION"/>
    <property type="match status" value="1"/>
</dbReference>
<comment type="caution">
    <text evidence="8">The sequence shown here is derived from an EMBL/GenBank/DDBJ whole genome shotgun (WGS) entry which is preliminary data.</text>
</comment>
<evidence type="ECO:0000256" key="3">
    <source>
        <dbReference type="ARBA" id="ARBA00022737"/>
    </source>
</evidence>
<dbReference type="InterPro" id="IPR019775">
    <property type="entry name" value="WD40_repeat_CS"/>
</dbReference>
<dbReference type="Proteomes" id="UP001218188">
    <property type="component" value="Unassembled WGS sequence"/>
</dbReference>
<dbReference type="InterPro" id="IPR015943">
    <property type="entry name" value="WD40/YVTN_repeat-like_dom_sf"/>
</dbReference>
<feature type="compositionally biased region" description="Basic and acidic residues" evidence="7">
    <location>
        <begin position="48"/>
        <end position="66"/>
    </location>
</feature>
<proteinExistence type="inferred from homology"/>
<dbReference type="PROSITE" id="PS50082">
    <property type="entry name" value="WD_REPEATS_2"/>
    <property type="match status" value="3"/>
</dbReference>
<feature type="repeat" description="WD" evidence="6">
    <location>
        <begin position="191"/>
        <end position="232"/>
    </location>
</feature>
<dbReference type="PROSITE" id="PS00678">
    <property type="entry name" value="WD_REPEATS_1"/>
    <property type="match status" value="1"/>
</dbReference>
<name>A0AAD6TJP8_9AGAR</name>
<dbReference type="PANTHER" id="PTHR22852:SF0">
    <property type="entry name" value="DENTICLELESS PROTEIN HOMOLOG"/>
    <property type="match status" value="1"/>
</dbReference>
<keyword evidence="4" id="KW-0833">Ubl conjugation pathway</keyword>
<dbReference type="InterPro" id="IPR036322">
    <property type="entry name" value="WD40_repeat_dom_sf"/>
</dbReference>
<evidence type="ECO:0000256" key="7">
    <source>
        <dbReference type="SAM" id="MobiDB-lite"/>
    </source>
</evidence>
<evidence type="ECO:0000256" key="5">
    <source>
        <dbReference type="ARBA" id="ARBA00038344"/>
    </source>
</evidence>
<dbReference type="InterPro" id="IPR001680">
    <property type="entry name" value="WD40_rpt"/>
</dbReference>
<dbReference type="PANTHER" id="PTHR22852">
    <property type="entry name" value="LETHAL 2 DENTICLELESS PROTEIN RETINOIC ACID-REGULATED NUCLEAR MATRIX-ASSOCIATED PROTEIN"/>
    <property type="match status" value="1"/>
</dbReference>
<evidence type="ECO:0000313" key="8">
    <source>
        <dbReference type="EMBL" id="KAJ7047624.1"/>
    </source>
</evidence>